<dbReference type="EMBL" id="KZ678397">
    <property type="protein sequence ID" value="PSR94502.1"/>
    <property type="molecule type" value="Genomic_DNA"/>
</dbReference>
<dbReference type="InterPro" id="IPR044553">
    <property type="entry name" value="Bbox1_ANCHR"/>
</dbReference>
<feature type="region of interest" description="Disordered" evidence="1">
    <location>
        <begin position="182"/>
        <end position="296"/>
    </location>
</feature>
<dbReference type="SUPFAM" id="SSF57845">
    <property type="entry name" value="B-box zinc-binding domain"/>
    <property type="match status" value="1"/>
</dbReference>
<evidence type="ECO:0000313" key="2">
    <source>
        <dbReference type="EMBL" id="PSR94502.1"/>
    </source>
</evidence>
<keyword evidence="3" id="KW-1185">Reference proteome</keyword>
<accession>A0A2T3AFF2</accession>
<feature type="compositionally biased region" description="Polar residues" evidence="1">
    <location>
        <begin position="249"/>
        <end position="263"/>
    </location>
</feature>
<dbReference type="OrthoDB" id="5407799at2759"/>
<dbReference type="CDD" id="cd19817">
    <property type="entry name" value="Bbox1_ANCHR-like"/>
    <property type="match status" value="1"/>
</dbReference>
<feature type="compositionally biased region" description="Polar residues" evidence="1">
    <location>
        <begin position="56"/>
        <end position="74"/>
    </location>
</feature>
<protein>
    <recommendedName>
        <fullName evidence="4">Abscission/NoCut checkpoint regulator</fullName>
    </recommendedName>
</protein>
<evidence type="ECO:0000256" key="1">
    <source>
        <dbReference type="SAM" id="MobiDB-lite"/>
    </source>
</evidence>
<dbReference type="STRING" id="2025994.A0A2T3AFF2"/>
<dbReference type="Pfam" id="PF22586">
    <property type="entry name" value="ANCHR-like_BBOX"/>
    <property type="match status" value="1"/>
</dbReference>
<reference evidence="2 3" key="1">
    <citation type="journal article" date="2018" name="Mycol. Prog.">
        <title>Coniella lustricola, a new species from submerged detritus.</title>
        <authorList>
            <person name="Raudabaugh D.B."/>
            <person name="Iturriaga T."/>
            <person name="Carver A."/>
            <person name="Mondo S."/>
            <person name="Pangilinan J."/>
            <person name="Lipzen A."/>
            <person name="He G."/>
            <person name="Amirebrahimi M."/>
            <person name="Grigoriev I.V."/>
            <person name="Miller A.N."/>
        </authorList>
    </citation>
    <scope>NUCLEOTIDE SEQUENCE [LARGE SCALE GENOMIC DNA]</scope>
    <source>
        <strain evidence="2 3">B22-T-1</strain>
    </source>
</reference>
<dbReference type="InParanoid" id="A0A2T3AFF2"/>
<dbReference type="PANTHER" id="PTHR46603:SF1">
    <property type="entry name" value="ABSCISSION_NOCUT CHECKPOINT REGULATOR"/>
    <property type="match status" value="1"/>
</dbReference>
<name>A0A2T3AFF2_9PEZI</name>
<evidence type="ECO:0000313" key="3">
    <source>
        <dbReference type="Proteomes" id="UP000241462"/>
    </source>
</evidence>
<feature type="compositionally biased region" description="Basic and acidic residues" evidence="1">
    <location>
        <begin position="192"/>
        <end position="204"/>
    </location>
</feature>
<feature type="compositionally biased region" description="Acidic residues" evidence="1">
    <location>
        <begin position="205"/>
        <end position="214"/>
    </location>
</feature>
<feature type="compositionally biased region" description="Acidic residues" evidence="1">
    <location>
        <begin position="270"/>
        <end position="279"/>
    </location>
</feature>
<gene>
    <name evidence="2" type="ORF">BD289DRAFT_135687</name>
</gene>
<sequence length="428" mass="46609">MADPNDHSLLSRLNALKPTTVKLDQSTNALDIPILGVETIEPVSREDALLKRLKTLRNTQESGRTSAETQNHGRASSEPPPPEYTEIAEGPSFEFAKSFQKTQQAQPSCVAPRTPKVPQTVNGSAGGSAAYDPSNESDDERTLDDILDSLVIEDDHWSVSDDDDIQSAQKVQDLLASLREEAGILAPSSADDQPRQTRESKNYDNDDGDDDDSEGERMSRKINDVLSRTMDDIKLEGGAAQADTAHPGTITSQDPDQDTNLTLPNVPETPTEEQGEEQDGQLPEFPTTLQPLNGSDEFNLPTVPSILQDPAPASKANDDPFESSIAARLAALKGPGHKPIATDDFGLPSVPSFQPEDRPLRGVAKEAGYTDEDEKSWCLVCLDDATVRCVGCDGVVYCARCWKEMHVGPSAGYDERGHQWEKFDARRV</sequence>
<feature type="region of interest" description="Disordered" evidence="1">
    <location>
        <begin position="52"/>
        <end position="141"/>
    </location>
</feature>
<proteinExistence type="predicted"/>
<dbReference type="PANTHER" id="PTHR46603">
    <property type="entry name" value="ABSCISSION/NOCUT CHECKPOINT REGULATOR"/>
    <property type="match status" value="1"/>
</dbReference>
<evidence type="ECO:0008006" key="4">
    <source>
        <dbReference type="Google" id="ProtNLM"/>
    </source>
</evidence>
<dbReference type="Proteomes" id="UP000241462">
    <property type="component" value="Unassembled WGS sequence"/>
</dbReference>
<dbReference type="AlphaFoldDB" id="A0A2T3AFF2"/>
<feature type="compositionally biased region" description="Basic and acidic residues" evidence="1">
    <location>
        <begin position="215"/>
        <end position="235"/>
    </location>
</feature>
<organism evidence="2 3">
    <name type="scientific">Coniella lustricola</name>
    <dbReference type="NCBI Taxonomy" id="2025994"/>
    <lineage>
        <taxon>Eukaryota</taxon>
        <taxon>Fungi</taxon>
        <taxon>Dikarya</taxon>
        <taxon>Ascomycota</taxon>
        <taxon>Pezizomycotina</taxon>
        <taxon>Sordariomycetes</taxon>
        <taxon>Sordariomycetidae</taxon>
        <taxon>Diaporthales</taxon>
        <taxon>Schizoparmaceae</taxon>
        <taxon>Coniella</taxon>
    </lineage>
</organism>